<name>A0AAD7JN87_9AGAR</name>
<dbReference type="InterPro" id="IPR045340">
    <property type="entry name" value="DUF6533"/>
</dbReference>
<feature type="transmembrane region" description="Helical" evidence="1">
    <location>
        <begin position="81"/>
        <end position="101"/>
    </location>
</feature>
<feature type="domain" description="DUF6533" evidence="2">
    <location>
        <begin position="21"/>
        <end position="62"/>
    </location>
</feature>
<comment type="caution">
    <text evidence="3">The sequence shown here is derived from an EMBL/GenBank/DDBJ whole genome shotgun (WGS) entry which is preliminary data.</text>
</comment>
<protein>
    <recommendedName>
        <fullName evidence="2">DUF6533 domain-containing protein</fullName>
    </recommendedName>
</protein>
<keyword evidence="1" id="KW-0472">Membrane</keyword>
<evidence type="ECO:0000259" key="2">
    <source>
        <dbReference type="Pfam" id="PF20151"/>
    </source>
</evidence>
<dbReference type="Pfam" id="PF20151">
    <property type="entry name" value="DUF6533"/>
    <property type="match status" value="1"/>
</dbReference>
<keyword evidence="1" id="KW-1133">Transmembrane helix</keyword>
<feature type="transmembrane region" description="Helical" evidence="1">
    <location>
        <begin position="16"/>
        <end position="34"/>
    </location>
</feature>
<evidence type="ECO:0000313" key="4">
    <source>
        <dbReference type="Proteomes" id="UP001215598"/>
    </source>
</evidence>
<dbReference type="EMBL" id="JARKIB010000020">
    <property type="protein sequence ID" value="KAJ7768411.1"/>
    <property type="molecule type" value="Genomic_DNA"/>
</dbReference>
<evidence type="ECO:0000313" key="3">
    <source>
        <dbReference type="EMBL" id="KAJ7768411.1"/>
    </source>
</evidence>
<keyword evidence="4" id="KW-1185">Reference proteome</keyword>
<feature type="transmembrane region" description="Helical" evidence="1">
    <location>
        <begin position="219"/>
        <end position="238"/>
    </location>
</feature>
<organism evidence="3 4">
    <name type="scientific">Mycena metata</name>
    <dbReference type="NCBI Taxonomy" id="1033252"/>
    <lineage>
        <taxon>Eukaryota</taxon>
        <taxon>Fungi</taxon>
        <taxon>Dikarya</taxon>
        <taxon>Basidiomycota</taxon>
        <taxon>Agaricomycotina</taxon>
        <taxon>Agaricomycetes</taxon>
        <taxon>Agaricomycetidae</taxon>
        <taxon>Agaricales</taxon>
        <taxon>Marasmiineae</taxon>
        <taxon>Mycenaceae</taxon>
        <taxon>Mycena</taxon>
    </lineage>
</organism>
<keyword evidence="1" id="KW-0812">Transmembrane</keyword>
<dbReference type="AlphaFoldDB" id="A0AAD7JN87"/>
<gene>
    <name evidence="3" type="ORF">B0H16DRAFT_1785412</name>
</gene>
<feature type="transmembrane region" description="Helical" evidence="1">
    <location>
        <begin position="108"/>
        <end position="136"/>
    </location>
</feature>
<feature type="transmembrane region" description="Helical" evidence="1">
    <location>
        <begin position="54"/>
        <end position="75"/>
    </location>
</feature>
<accession>A0AAD7JN87</accession>
<proteinExistence type="predicted"/>
<evidence type="ECO:0000256" key="1">
    <source>
        <dbReference type="SAM" id="Phobius"/>
    </source>
</evidence>
<feature type="transmembrane region" description="Helical" evidence="1">
    <location>
        <begin position="194"/>
        <end position="213"/>
    </location>
</feature>
<feature type="transmembrane region" description="Helical" evidence="1">
    <location>
        <begin position="156"/>
        <end position="174"/>
    </location>
</feature>
<dbReference type="Proteomes" id="UP001215598">
    <property type="component" value="Unassembled WGS sequence"/>
</dbReference>
<reference evidence="3" key="1">
    <citation type="submission" date="2023-03" db="EMBL/GenBank/DDBJ databases">
        <title>Massive genome expansion in bonnet fungi (Mycena s.s.) driven by repeated elements and novel gene families across ecological guilds.</title>
        <authorList>
            <consortium name="Lawrence Berkeley National Laboratory"/>
            <person name="Harder C.B."/>
            <person name="Miyauchi S."/>
            <person name="Viragh M."/>
            <person name="Kuo A."/>
            <person name="Thoen E."/>
            <person name="Andreopoulos B."/>
            <person name="Lu D."/>
            <person name="Skrede I."/>
            <person name="Drula E."/>
            <person name="Henrissat B."/>
            <person name="Morin E."/>
            <person name="Kohler A."/>
            <person name="Barry K."/>
            <person name="LaButti K."/>
            <person name="Morin E."/>
            <person name="Salamov A."/>
            <person name="Lipzen A."/>
            <person name="Mereny Z."/>
            <person name="Hegedus B."/>
            <person name="Baldrian P."/>
            <person name="Stursova M."/>
            <person name="Weitz H."/>
            <person name="Taylor A."/>
            <person name="Grigoriev I.V."/>
            <person name="Nagy L.G."/>
            <person name="Martin F."/>
            <person name="Kauserud H."/>
        </authorList>
    </citation>
    <scope>NUCLEOTIDE SEQUENCE</scope>
    <source>
        <strain evidence="3">CBHHK182m</strain>
    </source>
</reference>
<sequence>MSGAFAELVQLLEDLTVVRFVSAAGLVILLYDHVLSFPQEVRYIWSAQHTSGKWAFLILRYGIGHTIQLSGLSAVTLSDKIILGWVTIAINNWLVLLRLWVLWDRHRIFIASTFLVFFVTQITTLILACLGFVHILPGLTFEPILQICILTDLSTLRVVWIPAVIFQSMTMTAMGWKVLRHPQTFKPLRRDGFLYYWLLWVLDVINCAVFLVVRQSLSFVTMFFLWCFTTTTTCRLILGVRRSSERARTEAEGGVDPSDTYEEDEYTDSVIHRWQPSSPIALEMRAESSSTARGM</sequence>